<accession>A0A9P4I977</accession>
<keyword evidence="4" id="KW-1185">Reference proteome</keyword>
<name>A0A9P4I977_9PEZI</name>
<reference evidence="3" key="1">
    <citation type="journal article" date="2020" name="Stud. Mycol.">
        <title>101 Dothideomycetes genomes: a test case for predicting lifestyles and emergence of pathogens.</title>
        <authorList>
            <person name="Haridas S."/>
            <person name="Albert R."/>
            <person name="Binder M."/>
            <person name="Bloem J."/>
            <person name="Labutti K."/>
            <person name="Salamov A."/>
            <person name="Andreopoulos B."/>
            <person name="Baker S."/>
            <person name="Barry K."/>
            <person name="Bills G."/>
            <person name="Bluhm B."/>
            <person name="Cannon C."/>
            <person name="Castanera R."/>
            <person name="Culley D."/>
            <person name="Daum C."/>
            <person name="Ezra D."/>
            <person name="Gonzalez J."/>
            <person name="Henrissat B."/>
            <person name="Kuo A."/>
            <person name="Liang C."/>
            <person name="Lipzen A."/>
            <person name="Lutzoni F."/>
            <person name="Magnuson J."/>
            <person name="Mondo S."/>
            <person name="Nolan M."/>
            <person name="Ohm R."/>
            <person name="Pangilinan J."/>
            <person name="Park H.-J."/>
            <person name="Ramirez L."/>
            <person name="Alfaro M."/>
            <person name="Sun H."/>
            <person name="Tritt A."/>
            <person name="Yoshinaga Y."/>
            <person name="Zwiers L.-H."/>
            <person name="Turgeon B."/>
            <person name="Goodwin S."/>
            <person name="Spatafora J."/>
            <person name="Crous P."/>
            <person name="Grigoriev I."/>
        </authorList>
    </citation>
    <scope>NUCLEOTIDE SEQUENCE</scope>
    <source>
        <strain evidence="3">CBS 133067</strain>
    </source>
</reference>
<feature type="chain" id="PRO_5040262708" evidence="2">
    <location>
        <begin position="19"/>
        <end position="233"/>
    </location>
</feature>
<organism evidence="3 4">
    <name type="scientific">Rhizodiscina lignyota</name>
    <dbReference type="NCBI Taxonomy" id="1504668"/>
    <lineage>
        <taxon>Eukaryota</taxon>
        <taxon>Fungi</taxon>
        <taxon>Dikarya</taxon>
        <taxon>Ascomycota</taxon>
        <taxon>Pezizomycotina</taxon>
        <taxon>Dothideomycetes</taxon>
        <taxon>Pleosporomycetidae</taxon>
        <taxon>Aulographales</taxon>
        <taxon>Rhizodiscinaceae</taxon>
        <taxon>Rhizodiscina</taxon>
    </lineage>
</organism>
<dbReference type="Proteomes" id="UP000799772">
    <property type="component" value="Unassembled WGS sequence"/>
</dbReference>
<protein>
    <submittedName>
        <fullName evidence="3">Uncharacterized protein</fullName>
    </submittedName>
</protein>
<gene>
    <name evidence="3" type="ORF">NA57DRAFT_80500</name>
</gene>
<proteinExistence type="predicted"/>
<feature type="region of interest" description="Disordered" evidence="1">
    <location>
        <begin position="100"/>
        <end position="145"/>
    </location>
</feature>
<dbReference type="EMBL" id="ML978135">
    <property type="protein sequence ID" value="KAF2094081.1"/>
    <property type="molecule type" value="Genomic_DNA"/>
</dbReference>
<sequence length="233" mass="23463">MLFATFVSAVSLASTAFGAAVASGFEMDVDLAITNSINRRDVPSESGNESNSGSSAVVSASAHVSIPVPPLSSSSSASAPLVPSSALAFYEVPKSSSVPVAPLASAPPVPVEDTQSTGDGDEDCEESTSQTTSPQPTHTTVSTTSTKILPTTSTATLDFKRLDVIQESAQVTSTAIADSLAGEVPKITANIHTAPAPLLSPVAAPSSAASTHRDAISGMLISVIMIAAFFISA</sequence>
<evidence type="ECO:0000256" key="1">
    <source>
        <dbReference type="SAM" id="MobiDB-lite"/>
    </source>
</evidence>
<feature type="signal peptide" evidence="2">
    <location>
        <begin position="1"/>
        <end position="18"/>
    </location>
</feature>
<evidence type="ECO:0000256" key="2">
    <source>
        <dbReference type="SAM" id="SignalP"/>
    </source>
</evidence>
<evidence type="ECO:0000313" key="3">
    <source>
        <dbReference type="EMBL" id="KAF2094081.1"/>
    </source>
</evidence>
<comment type="caution">
    <text evidence="3">The sequence shown here is derived from an EMBL/GenBank/DDBJ whole genome shotgun (WGS) entry which is preliminary data.</text>
</comment>
<evidence type="ECO:0000313" key="4">
    <source>
        <dbReference type="Proteomes" id="UP000799772"/>
    </source>
</evidence>
<dbReference type="AlphaFoldDB" id="A0A9P4I977"/>
<feature type="compositionally biased region" description="Low complexity" evidence="1">
    <location>
        <begin position="127"/>
        <end position="145"/>
    </location>
</feature>
<keyword evidence="2" id="KW-0732">Signal</keyword>